<name>A0A0N0E7Y2_9HYPH</name>
<accession>A0A0N0E7Y2</accession>
<keyword evidence="3" id="KW-1185">Reference proteome</keyword>
<proteinExistence type="predicted"/>
<reference evidence="2 3" key="1">
    <citation type="submission" date="2015-01" db="EMBL/GenBank/DDBJ databases">
        <title>Ahrensia donghaiensis sp. nov., a novel dimethylsulphoniopropionate-cleavage bacterium isolated from seawater and emended descriptions of the genus Ahrensia and Ahrensia kielensis.</title>
        <authorList>
            <person name="Liu J."/>
        </authorList>
    </citation>
    <scope>NUCLEOTIDE SEQUENCE [LARGE SCALE GENOMIC DNA]</scope>
    <source>
        <strain evidence="2 3">LZD062</strain>
    </source>
</reference>
<dbReference type="InterPro" id="IPR050383">
    <property type="entry name" value="GlyoxalaseI/FosfomycinResist"/>
</dbReference>
<evidence type="ECO:0000313" key="2">
    <source>
        <dbReference type="EMBL" id="KPB01731.1"/>
    </source>
</evidence>
<gene>
    <name evidence="2" type="ORF">SU32_06510</name>
</gene>
<dbReference type="EMBL" id="JXMU01000008">
    <property type="protein sequence ID" value="KPB01731.1"/>
    <property type="molecule type" value="Genomic_DNA"/>
</dbReference>
<dbReference type="PATRIC" id="fig|1514904.3.peg.3335"/>
<dbReference type="PROSITE" id="PS51819">
    <property type="entry name" value="VOC"/>
    <property type="match status" value="1"/>
</dbReference>
<dbReference type="InterPro" id="IPR004360">
    <property type="entry name" value="Glyas_Fos-R_dOase_dom"/>
</dbReference>
<dbReference type="SUPFAM" id="SSF54593">
    <property type="entry name" value="Glyoxalase/Bleomycin resistance protein/Dihydroxybiphenyl dioxygenase"/>
    <property type="match status" value="1"/>
</dbReference>
<dbReference type="Gene3D" id="3.10.180.10">
    <property type="entry name" value="2,3-Dihydroxybiphenyl 1,2-Dioxygenase, domain 1"/>
    <property type="match status" value="1"/>
</dbReference>
<organism evidence="2 3">
    <name type="scientific">Ahrensia marina</name>
    <dbReference type="NCBI Taxonomy" id="1514904"/>
    <lineage>
        <taxon>Bacteria</taxon>
        <taxon>Pseudomonadati</taxon>
        <taxon>Pseudomonadota</taxon>
        <taxon>Alphaproteobacteria</taxon>
        <taxon>Hyphomicrobiales</taxon>
        <taxon>Ahrensiaceae</taxon>
        <taxon>Ahrensia</taxon>
    </lineage>
</organism>
<dbReference type="PANTHER" id="PTHR21366">
    <property type="entry name" value="GLYOXALASE FAMILY PROTEIN"/>
    <property type="match status" value="1"/>
</dbReference>
<dbReference type="PANTHER" id="PTHR21366:SF14">
    <property type="entry name" value="GLYOXALASE DOMAIN-CONTAINING PROTEIN 5"/>
    <property type="match status" value="1"/>
</dbReference>
<dbReference type="RefSeq" id="WP_053998551.1">
    <property type="nucleotide sequence ID" value="NZ_JXMU01000008.1"/>
</dbReference>
<dbReference type="OrthoDB" id="793940at2"/>
<feature type="domain" description="VOC" evidence="1">
    <location>
        <begin position="12"/>
        <end position="137"/>
    </location>
</feature>
<dbReference type="STRING" id="1514904.SU32_06510"/>
<evidence type="ECO:0000313" key="3">
    <source>
        <dbReference type="Proteomes" id="UP000038011"/>
    </source>
</evidence>
<comment type="caution">
    <text evidence="2">The sequence shown here is derived from an EMBL/GenBank/DDBJ whole genome shotgun (WGS) entry which is preliminary data.</text>
</comment>
<dbReference type="Pfam" id="PF00903">
    <property type="entry name" value="Glyoxalase"/>
    <property type="match status" value="1"/>
</dbReference>
<dbReference type="Proteomes" id="UP000038011">
    <property type="component" value="Unassembled WGS sequence"/>
</dbReference>
<sequence length="146" mass="16063">MEQTTPPFSLVGLDHVVFIVDDMAKALAFYQKVLGAKIGYSYPTLGMEQLWCGSALIVLQDITNPGAAYAAPDVKGGRNVDHLCIATTTFDHEEMRDHLKAHNVKIIREAFHGGARGMGHSVYIKDPFGNTLEIKGPAEYEDGKDW</sequence>
<dbReference type="AlphaFoldDB" id="A0A0N0E7Y2"/>
<dbReference type="InterPro" id="IPR037523">
    <property type="entry name" value="VOC_core"/>
</dbReference>
<protein>
    <submittedName>
        <fullName evidence="2">Glyoxalase</fullName>
    </submittedName>
</protein>
<evidence type="ECO:0000259" key="1">
    <source>
        <dbReference type="PROSITE" id="PS51819"/>
    </source>
</evidence>
<dbReference type="InterPro" id="IPR029068">
    <property type="entry name" value="Glyas_Bleomycin-R_OHBP_Dase"/>
</dbReference>